<dbReference type="Proteomes" id="UP001201980">
    <property type="component" value="Unassembled WGS sequence"/>
</dbReference>
<feature type="compositionally biased region" description="Polar residues" evidence="9">
    <location>
        <begin position="533"/>
        <end position="545"/>
    </location>
</feature>
<keyword evidence="5" id="KW-0479">Metal-binding</keyword>
<comment type="similarity">
    <text evidence="3">Belongs to the Nudix hydrolase family. DCP2 subfamily.</text>
</comment>
<dbReference type="PANTHER" id="PTHR23114:SF17">
    <property type="entry name" value="M7GPPPN-MRNA HYDROLASE"/>
    <property type="match status" value="1"/>
</dbReference>
<evidence type="ECO:0000259" key="10">
    <source>
        <dbReference type="PROSITE" id="PS51462"/>
    </source>
</evidence>
<dbReference type="SMART" id="SM01125">
    <property type="entry name" value="DCP2"/>
    <property type="match status" value="1"/>
</dbReference>
<feature type="compositionally biased region" description="Low complexity" evidence="9">
    <location>
        <begin position="931"/>
        <end position="951"/>
    </location>
</feature>
<gene>
    <name evidence="11" type="ORF">MKZ38_010743</name>
</gene>
<evidence type="ECO:0000256" key="7">
    <source>
        <dbReference type="ARBA" id="ARBA00022884"/>
    </source>
</evidence>
<sequence length="983" mass="107127">MAPTSENSMTLRDWLDDLCVRFIINIPSEELTHMPRICFQIEEAQWFYEDFIRPIDSTLPMLGPKEFCQWMFRHCPILSPIGEETAQQAYQQFIVYKKRVPVRGAILLNERMDKVVLVKGWKKTANWSFPRGKVNKDEDPLECAIRELYEETGFDVRKAALIPDEPKYIDQMMRDQDIRLYVIRNVPEDTIFEPQTRKEISEIKWWNLSDLPNWRRRGQKQSGDQGETDAASRTNRFYMVASFMGELRRWVHQQRKKDTARAVKMASTPQCEPTIAEEDEGAEIQNQPQELDQQQQYPLAQEQEIEPSGPERANNDDLKRLLNIQGGAMSSRDKNPTSFTDAGGNKGSELLALLQGGSGPGLSVPQADEAQRQVPHTPMDHTYVEAPEPESPHHHHTQPPPLSFSTYASPPTFPYNSSHNRTFAAQQQYQNQTLPENSVHYIQTQPPGSSNPAIPPPFLGRRHLRHESIPLVHPQPLPPQVQTGLLTHGMNGTPAVPDAQAGPIQPPGHQHQQQQHANPNNWQVPQPYVSPQGVGQATKQTKPPLNTHSRALLGVFKGNTGQAFPGPANPQGVLPQNQQYEAPASQYPCQPGPGKQRTPAGQNPAPQGHAFPGIEPRPTLPSKDEHKSSLLSLFKTSSPAKTAGPTDAPSRAVAGQFGNPVGMDNDSLSNKPPQRQASGTETHGRVENQGNGVCLFGHDAPRANNANMSQMTALRDAAKEADIPVQMNPEVTLPNRTVGILARSKQNTRTSPVTASNTSFPSPRPQNVGSPLSNQFGLIGLGSPRRSSPKNIKIQKRPETLSKLSSGHGSQHRYGQQGPIGSPYGFHAGSPTGENRLGGHMSPAGSSFGAASALGHGQPAPAGNRGQQTTAEHKQNLLLLFGRGGEASSTVGGDASPMGGTPRSHVLSMASGHFGGLSSHVPGAGAGSFGPGSITGPTGPGSVTSNMSRQGSHSRRGSQTPISPADRDFLFGYLNNKLDKSGR</sequence>
<evidence type="ECO:0000256" key="5">
    <source>
        <dbReference type="ARBA" id="ARBA00022723"/>
    </source>
</evidence>
<evidence type="ECO:0000313" key="11">
    <source>
        <dbReference type="EMBL" id="KAJ2906752.1"/>
    </source>
</evidence>
<dbReference type="Pfam" id="PF00293">
    <property type="entry name" value="NUDIX"/>
    <property type="match status" value="1"/>
</dbReference>
<organism evidence="11 12">
    <name type="scientific">Zalerion maritima</name>
    <dbReference type="NCBI Taxonomy" id="339359"/>
    <lineage>
        <taxon>Eukaryota</taxon>
        <taxon>Fungi</taxon>
        <taxon>Dikarya</taxon>
        <taxon>Ascomycota</taxon>
        <taxon>Pezizomycotina</taxon>
        <taxon>Sordariomycetes</taxon>
        <taxon>Lulworthiomycetidae</taxon>
        <taxon>Lulworthiales</taxon>
        <taxon>Lulworthiaceae</taxon>
        <taxon>Zalerion</taxon>
    </lineage>
</organism>
<evidence type="ECO:0000256" key="9">
    <source>
        <dbReference type="SAM" id="MobiDB-lite"/>
    </source>
</evidence>
<feature type="region of interest" description="Disordered" evidence="9">
    <location>
        <begin position="289"/>
        <end position="419"/>
    </location>
</feature>
<keyword evidence="6" id="KW-0378">Hydrolase</keyword>
<dbReference type="CDD" id="cd03672">
    <property type="entry name" value="NUDIX_Dcp2p_Nudt20"/>
    <property type="match status" value="1"/>
</dbReference>
<dbReference type="FunFam" id="3.90.79.10:FF:000003">
    <property type="entry name" value="M7GpppN-mRNA hydrolase isoform 2"/>
    <property type="match status" value="1"/>
</dbReference>
<evidence type="ECO:0000256" key="1">
    <source>
        <dbReference type="ARBA" id="ARBA00001936"/>
    </source>
</evidence>
<keyword evidence="12" id="KW-1185">Reference proteome</keyword>
<dbReference type="InterPro" id="IPR000086">
    <property type="entry name" value="NUDIX_hydrolase_dom"/>
</dbReference>
<dbReference type="SUPFAM" id="SSF140586">
    <property type="entry name" value="Dcp2 domain-like"/>
    <property type="match status" value="1"/>
</dbReference>
<feature type="compositionally biased region" description="Low complexity" evidence="9">
    <location>
        <begin position="842"/>
        <end position="857"/>
    </location>
</feature>
<dbReference type="InterPro" id="IPR007722">
    <property type="entry name" value="DCP2_BoxA"/>
</dbReference>
<dbReference type="SUPFAM" id="SSF55811">
    <property type="entry name" value="Nudix"/>
    <property type="match status" value="1"/>
</dbReference>
<feature type="compositionally biased region" description="Polar residues" evidence="9">
    <location>
        <begin position="666"/>
        <end position="681"/>
    </location>
</feature>
<dbReference type="InterPro" id="IPR020084">
    <property type="entry name" value="NUDIX_hydrolase_CS"/>
</dbReference>
<keyword evidence="7" id="KW-0694">RNA-binding</keyword>
<keyword evidence="8" id="KW-0464">Manganese</keyword>
<accession>A0AAD5WY94</accession>
<keyword evidence="4" id="KW-0963">Cytoplasm</keyword>
<feature type="domain" description="Nudix hydrolase" evidence="10">
    <location>
        <begin position="98"/>
        <end position="233"/>
    </location>
</feature>
<feature type="region of interest" description="Disordered" evidence="9">
    <location>
        <begin position="884"/>
        <end position="903"/>
    </location>
</feature>
<dbReference type="GO" id="GO:0140933">
    <property type="term" value="F:5'-(N(7)-methylguanosine 5'-triphospho)-[mRNA] hydrolase activity"/>
    <property type="evidence" value="ECO:0007669"/>
    <property type="project" value="InterPro"/>
</dbReference>
<dbReference type="GO" id="GO:0003723">
    <property type="term" value="F:RNA binding"/>
    <property type="evidence" value="ECO:0007669"/>
    <property type="project" value="UniProtKB-KW"/>
</dbReference>
<evidence type="ECO:0000256" key="2">
    <source>
        <dbReference type="ARBA" id="ARBA00004496"/>
    </source>
</evidence>
<dbReference type="Gene3D" id="3.90.79.10">
    <property type="entry name" value="Nucleoside Triphosphate Pyrophosphohydrolase"/>
    <property type="match status" value="1"/>
</dbReference>
<reference evidence="11" key="1">
    <citation type="submission" date="2022-07" db="EMBL/GenBank/DDBJ databases">
        <title>Draft genome sequence of Zalerion maritima ATCC 34329, a (micro)plastics degrading marine fungus.</title>
        <authorList>
            <person name="Paco A."/>
            <person name="Goncalves M.F.M."/>
            <person name="Rocha-Santos T.A.P."/>
            <person name="Alves A."/>
        </authorList>
    </citation>
    <scope>NUCLEOTIDE SEQUENCE</scope>
    <source>
        <strain evidence="11">ATCC 34329</strain>
    </source>
</reference>
<feature type="compositionally biased region" description="Low complexity" evidence="9">
    <location>
        <begin position="499"/>
        <end position="521"/>
    </location>
</feature>
<dbReference type="GO" id="GO:0000290">
    <property type="term" value="P:deadenylation-dependent decapping of nuclear-transcribed mRNA"/>
    <property type="evidence" value="ECO:0007669"/>
    <property type="project" value="InterPro"/>
</dbReference>
<evidence type="ECO:0000256" key="6">
    <source>
        <dbReference type="ARBA" id="ARBA00022801"/>
    </source>
</evidence>
<feature type="region of interest" description="Disordered" evidence="9">
    <location>
        <begin position="583"/>
        <end position="691"/>
    </location>
</feature>
<dbReference type="EMBL" id="JAKWBI020000009">
    <property type="protein sequence ID" value="KAJ2906752.1"/>
    <property type="molecule type" value="Genomic_DNA"/>
</dbReference>
<dbReference type="InterPro" id="IPR015797">
    <property type="entry name" value="NUDIX_hydrolase-like_dom_sf"/>
</dbReference>
<feature type="region of interest" description="Disordered" evidence="9">
    <location>
        <begin position="922"/>
        <end position="968"/>
    </location>
</feature>
<proteinExistence type="inferred from homology"/>
<dbReference type="Pfam" id="PF05026">
    <property type="entry name" value="DCP2"/>
    <property type="match status" value="1"/>
</dbReference>
<dbReference type="GO" id="GO:0000932">
    <property type="term" value="C:P-body"/>
    <property type="evidence" value="ECO:0007669"/>
    <property type="project" value="TreeGrafter"/>
</dbReference>
<comment type="caution">
    <text evidence="11">The sequence shown here is derived from an EMBL/GenBank/DDBJ whole genome shotgun (WGS) entry which is preliminary data.</text>
</comment>
<feature type="compositionally biased region" description="Low complexity" evidence="9">
    <location>
        <begin position="289"/>
        <end position="302"/>
    </location>
</feature>
<feature type="region of interest" description="Disordered" evidence="9">
    <location>
        <begin position="489"/>
        <end position="545"/>
    </location>
</feature>
<dbReference type="AlphaFoldDB" id="A0AAD5WY94"/>
<evidence type="ECO:0000313" key="12">
    <source>
        <dbReference type="Proteomes" id="UP001201980"/>
    </source>
</evidence>
<evidence type="ECO:0000256" key="4">
    <source>
        <dbReference type="ARBA" id="ARBA00022490"/>
    </source>
</evidence>
<feature type="compositionally biased region" description="Polar residues" evidence="9">
    <location>
        <begin position="745"/>
        <end position="776"/>
    </location>
</feature>
<name>A0AAD5WY94_9PEZI</name>
<feature type="compositionally biased region" description="Polar residues" evidence="9">
    <location>
        <begin position="403"/>
        <end position="419"/>
    </location>
</feature>
<dbReference type="Gene3D" id="1.10.10.1050">
    <property type="entry name" value="Dcp2, box A domain"/>
    <property type="match status" value="1"/>
</dbReference>
<protein>
    <submittedName>
        <fullName evidence="11">mRNA-decapping enzyme</fullName>
    </submittedName>
</protein>
<comment type="subcellular location">
    <subcellularLocation>
        <location evidence="2">Cytoplasm</location>
    </subcellularLocation>
</comment>
<dbReference type="PROSITE" id="PS00893">
    <property type="entry name" value="NUDIX_BOX"/>
    <property type="match status" value="1"/>
</dbReference>
<dbReference type="GO" id="GO:0030145">
    <property type="term" value="F:manganese ion binding"/>
    <property type="evidence" value="ECO:0007669"/>
    <property type="project" value="InterPro"/>
</dbReference>
<evidence type="ECO:0000256" key="3">
    <source>
        <dbReference type="ARBA" id="ARBA00005279"/>
    </source>
</evidence>
<evidence type="ECO:0000256" key="8">
    <source>
        <dbReference type="ARBA" id="ARBA00023211"/>
    </source>
</evidence>
<dbReference type="InterPro" id="IPR044099">
    <property type="entry name" value="Dcp2_NUDIX"/>
</dbReference>
<dbReference type="PANTHER" id="PTHR23114">
    <property type="entry name" value="M7GPPPN-MRNA HYDROLASE"/>
    <property type="match status" value="1"/>
</dbReference>
<dbReference type="InterPro" id="IPR036189">
    <property type="entry name" value="DCP2_BoxA_sf"/>
</dbReference>
<feature type="region of interest" description="Disordered" evidence="9">
    <location>
        <begin position="745"/>
        <end position="870"/>
    </location>
</feature>
<dbReference type="PROSITE" id="PS51462">
    <property type="entry name" value="NUDIX"/>
    <property type="match status" value="1"/>
</dbReference>
<comment type="cofactor">
    <cofactor evidence="1">
        <name>Mn(2+)</name>
        <dbReference type="ChEBI" id="CHEBI:29035"/>
    </cofactor>
</comment>
<dbReference type="GO" id="GO:0000184">
    <property type="term" value="P:nuclear-transcribed mRNA catabolic process, nonsense-mediated decay"/>
    <property type="evidence" value="ECO:0007669"/>
    <property type="project" value="InterPro"/>
</dbReference>